<dbReference type="InterPro" id="IPR036388">
    <property type="entry name" value="WH-like_DNA-bd_sf"/>
</dbReference>
<feature type="domain" description="TFIIF beta subunit HTH" evidence="11">
    <location>
        <begin position="211"/>
        <end position="275"/>
    </location>
</feature>
<evidence type="ECO:0000256" key="10">
    <source>
        <dbReference type="SAM" id="MobiDB-lite"/>
    </source>
</evidence>
<dbReference type="InterPro" id="IPR040450">
    <property type="entry name" value="TFIIF_beta_HTH"/>
</dbReference>
<keyword evidence="7" id="KW-0539">Nucleus</keyword>
<dbReference type="InterPro" id="IPR040504">
    <property type="entry name" value="TFIIF_beta_N"/>
</dbReference>
<feature type="compositionally biased region" description="Acidic residues" evidence="10">
    <location>
        <begin position="12"/>
        <end position="27"/>
    </location>
</feature>
<keyword evidence="6" id="KW-0804">Transcription</keyword>
<dbReference type="Gene3D" id="1.10.10.10">
    <property type="entry name" value="Winged helix-like DNA-binding domain superfamily/Winged helix DNA-binding domain"/>
    <property type="match status" value="1"/>
</dbReference>
<comment type="caution">
    <text evidence="13">The sequence shown here is derived from an EMBL/GenBank/DDBJ whole genome shotgun (WGS) entry which is preliminary data.</text>
</comment>
<evidence type="ECO:0000256" key="1">
    <source>
        <dbReference type="ARBA" id="ARBA00004123"/>
    </source>
</evidence>
<evidence type="ECO:0000256" key="6">
    <source>
        <dbReference type="ARBA" id="ARBA00023163"/>
    </source>
</evidence>
<organism evidence="13 14">
    <name type="scientific">Hydnum rufescens UP504</name>
    <dbReference type="NCBI Taxonomy" id="1448309"/>
    <lineage>
        <taxon>Eukaryota</taxon>
        <taxon>Fungi</taxon>
        <taxon>Dikarya</taxon>
        <taxon>Basidiomycota</taxon>
        <taxon>Agaricomycotina</taxon>
        <taxon>Agaricomycetes</taxon>
        <taxon>Cantharellales</taxon>
        <taxon>Hydnaceae</taxon>
        <taxon>Hydnum</taxon>
    </lineage>
</organism>
<dbReference type="PANTHER" id="PTHR10445:SF0">
    <property type="entry name" value="GENERAL TRANSCRIPTION FACTOR IIF SUBUNIT 2"/>
    <property type="match status" value="1"/>
</dbReference>
<dbReference type="InterPro" id="IPR036390">
    <property type="entry name" value="WH_DNA-bd_sf"/>
</dbReference>
<sequence length="320" mass="35208">MEEAGSLKRDQFEDDPLLDGDEGEEPNEFLNFTPQSAENVPKSLMETWCSVKSPGVHLGTVRVHGGVEPNGQPKVTLFLPENPQYDIGDETSEYHLEITNPVVHGQYVLADKPKEKSPNKRARTTTISGKIKHTAALKPVMSDAYEAKIRKRAREANRPKKTIVMLDERQLNAHGSNLKMIQSGALQTSAGFGTAKRSTRSSDKLPFERAARISRDELLDHLFNLFTPSQPYWSMKDLRKSTAQPEAYLKDVLGDIADFHKSGPQANTFSLKAAYASTFSSSSTNVAGPSGAEGHSGKLEDGGEADEDEDDEDDDMEEVA</sequence>
<dbReference type="GO" id="GO:0003677">
    <property type="term" value="F:DNA binding"/>
    <property type="evidence" value="ECO:0007669"/>
    <property type="project" value="UniProtKB-KW"/>
</dbReference>
<feature type="domain" description="TFIIF beta subunit N-terminal" evidence="12">
    <location>
        <begin position="40"/>
        <end position="161"/>
    </location>
</feature>
<dbReference type="OrthoDB" id="449280at2759"/>
<dbReference type="EMBL" id="MU128917">
    <property type="protein sequence ID" value="KAF9519540.1"/>
    <property type="molecule type" value="Genomic_DNA"/>
</dbReference>
<dbReference type="SUPFAM" id="SSF50916">
    <property type="entry name" value="Rap30/74 interaction domains"/>
    <property type="match status" value="1"/>
</dbReference>
<evidence type="ECO:0000256" key="4">
    <source>
        <dbReference type="ARBA" id="ARBA00023015"/>
    </source>
</evidence>
<evidence type="ECO:0000256" key="2">
    <source>
        <dbReference type="ARBA" id="ARBA00009543"/>
    </source>
</evidence>
<feature type="region of interest" description="Disordered" evidence="10">
    <location>
        <begin position="1"/>
        <end position="37"/>
    </location>
</feature>
<dbReference type="Proteomes" id="UP000886523">
    <property type="component" value="Unassembled WGS sequence"/>
</dbReference>
<dbReference type="PANTHER" id="PTHR10445">
    <property type="entry name" value="GENERAL TRANSCRIPTION FACTOR IIF SUBUNIT 2"/>
    <property type="match status" value="1"/>
</dbReference>
<evidence type="ECO:0000256" key="7">
    <source>
        <dbReference type="ARBA" id="ARBA00023242"/>
    </source>
</evidence>
<dbReference type="Pfam" id="PF02270">
    <property type="entry name" value="TFIIF_beta"/>
    <property type="match status" value="1"/>
</dbReference>
<dbReference type="InterPro" id="IPR011039">
    <property type="entry name" value="TFIIF_interaction"/>
</dbReference>
<reference evidence="13" key="1">
    <citation type="journal article" date="2020" name="Nat. Commun.">
        <title>Large-scale genome sequencing of mycorrhizal fungi provides insights into the early evolution of symbiotic traits.</title>
        <authorList>
            <person name="Miyauchi S."/>
            <person name="Kiss E."/>
            <person name="Kuo A."/>
            <person name="Drula E."/>
            <person name="Kohler A."/>
            <person name="Sanchez-Garcia M."/>
            <person name="Morin E."/>
            <person name="Andreopoulos B."/>
            <person name="Barry K.W."/>
            <person name="Bonito G."/>
            <person name="Buee M."/>
            <person name="Carver A."/>
            <person name="Chen C."/>
            <person name="Cichocki N."/>
            <person name="Clum A."/>
            <person name="Culley D."/>
            <person name="Crous P.W."/>
            <person name="Fauchery L."/>
            <person name="Girlanda M."/>
            <person name="Hayes R.D."/>
            <person name="Keri Z."/>
            <person name="LaButti K."/>
            <person name="Lipzen A."/>
            <person name="Lombard V."/>
            <person name="Magnuson J."/>
            <person name="Maillard F."/>
            <person name="Murat C."/>
            <person name="Nolan M."/>
            <person name="Ohm R.A."/>
            <person name="Pangilinan J."/>
            <person name="Pereira M.F."/>
            <person name="Perotto S."/>
            <person name="Peter M."/>
            <person name="Pfister S."/>
            <person name="Riley R."/>
            <person name="Sitrit Y."/>
            <person name="Stielow J.B."/>
            <person name="Szollosi G."/>
            <person name="Zifcakova L."/>
            <person name="Stursova M."/>
            <person name="Spatafora J.W."/>
            <person name="Tedersoo L."/>
            <person name="Vaario L.M."/>
            <person name="Yamada A."/>
            <person name="Yan M."/>
            <person name="Wang P."/>
            <person name="Xu J."/>
            <person name="Bruns T."/>
            <person name="Baldrian P."/>
            <person name="Vilgalys R."/>
            <person name="Dunand C."/>
            <person name="Henrissat B."/>
            <person name="Grigoriev I.V."/>
            <person name="Hibbett D."/>
            <person name="Nagy L.G."/>
            <person name="Martin F.M."/>
        </authorList>
    </citation>
    <scope>NUCLEOTIDE SEQUENCE</scope>
    <source>
        <strain evidence="13">UP504</strain>
    </source>
</reference>
<gene>
    <name evidence="13" type="ORF">BS47DRAFT_1154852</name>
</gene>
<comment type="similarity">
    <text evidence="2">Belongs to the TFIIF beta subunit family.</text>
</comment>
<dbReference type="SUPFAM" id="SSF46785">
    <property type="entry name" value="Winged helix' DNA-binding domain"/>
    <property type="match status" value="1"/>
</dbReference>
<proteinExistence type="inferred from homology"/>
<evidence type="ECO:0000256" key="3">
    <source>
        <dbReference type="ARBA" id="ARBA00021453"/>
    </source>
</evidence>
<evidence type="ECO:0000313" key="14">
    <source>
        <dbReference type="Proteomes" id="UP000886523"/>
    </source>
</evidence>
<evidence type="ECO:0000256" key="9">
    <source>
        <dbReference type="ARBA" id="ARBA00081863"/>
    </source>
</evidence>
<dbReference type="Pfam" id="PF17683">
    <property type="entry name" value="TFIIF_beta_N"/>
    <property type="match status" value="1"/>
</dbReference>
<feature type="compositionally biased region" description="Basic and acidic residues" evidence="10">
    <location>
        <begin position="1"/>
        <end position="11"/>
    </location>
</feature>
<feature type="region of interest" description="Disordered" evidence="10">
    <location>
        <begin position="281"/>
        <end position="320"/>
    </location>
</feature>
<dbReference type="CDD" id="cd07980">
    <property type="entry name" value="TFIIF_beta"/>
    <property type="match status" value="1"/>
</dbReference>
<accession>A0A9P6B9S6</accession>
<evidence type="ECO:0000259" key="11">
    <source>
        <dbReference type="Pfam" id="PF02270"/>
    </source>
</evidence>
<evidence type="ECO:0000313" key="13">
    <source>
        <dbReference type="EMBL" id="KAF9519540.1"/>
    </source>
</evidence>
<comment type="subcellular location">
    <subcellularLocation>
        <location evidence="1">Nucleus</location>
    </subcellularLocation>
</comment>
<dbReference type="FunFam" id="1.10.10.10:FF:000035">
    <property type="entry name" value="General transcription factor IIF subunit 2"/>
    <property type="match status" value="1"/>
</dbReference>
<keyword evidence="4" id="KW-0805">Transcription regulation</keyword>
<name>A0A9P6B9S6_9AGAM</name>
<dbReference type="InterPro" id="IPR003196">
    <property type="entry name" value="TFIIF_beta"/>
</dbReference>
<protein>
    <recommendedName>
        <fullName evidence="3">Transcription initiation factor IIF subunit beta</fullName>
    </recommendedName>
    <alternativeName>
        <fullName evidence="9">TFIIF medium subunit</fullName>
    </alternativeName>
    <alternativeName>
        <fullName evidence="8">TFIIF-beta</fullName>
    </alternativeName>
</protein>
<keyword evidence="14" id="KW-1185">Reference proteome</keyword>
<evidence type="ECO:0000256" key="5">
    <source>
        <dbReference type="ARBA" id="ARBA00023125"/>
    </source>
</evidence>
<dbReference type="GO" id="GO:0006367">
    <property type="term" value="P:transcription initiation at RNA polymerase II promoter"/>
    <property type="evidence" value="ECO:0007669"/>
    <property type="project" value="InterPro"/>
</dbReference>
<dbReference type="AlphaFoldDB" id="A0A9P6B9S6"/>
<feature type="compositionally biased region" description="Acidic residues" evidence="10">
    <location>
        <begin position="302"/>
        <end position="320"/>
    </location>
</feature>
<evidence type="ECO:0000256" key="8">
    <source>
        <dbReference type="ARBA" id="ARBA00081473"/>
    </source>
</evidence>
<evidence type="ECO:0000259" key="12">
    <source>
        <dbReference type="Pfam" id="PF17683"/>
    </source>
</evidence>
<dbReference type="GO" id="GO:0005674">
    <property type="term" value="C:transcription factor TFIIF complex"/>
    <property type="evidence" value="ECO:0007669"/>
    <property type="project" value="InterPro"/>
</dbReference>
<keyword evidence="5" id="KW-0238">DNA-binding</keyword>